<dbReference type="Pfam" id="PF02736">
    <property type="entry name" value="Myosin_N"/>
    <property type="match status" value="1"/>
</dbReference>
<dbReference type="GO" id="GO:0003774">
    <property type="term" value="F:cytoskeletal motor activity"/>
    <property type="evidence" value="ECO:0007669"/>
    <property type="project" value="InterPro"/>
</dbReference>
<dbReference type="OrthoDB" id="799764at2"/>
<gene>
    <name evidence="5" type="ORF">D0C36_04605</name>
</gene>
<comment type="caution">
    <text evidence="5">The sequence shown here is derived from an EMBL/GenBank/DDBJ whole genome shotgun (WGS) entry which is preliminary data.</text>
</comment>
<feature type="domain" description="Myosin N-terminal SH3-like" evidence="4">
    <location>
        <begin position="14"/>
        <end position="42"/>
    </location>
</feature>
<proteinExistence type="predicted"/>
<evidence type="ECO:0000256" key="3">
    <source>
        <dbReference type="SAM" id="MobiDB-lite"/>
    </source>
</evidence>
<feature type="region of interest" description="Disordered" evidence="3">
    <location>
        <begin position="1"/>
        <end position="49"/>
    </location>
</feature>
<evidence type="ECO:0000313" key="6">
    <source>
        <dbReference type="Proteomes" id="UP000264217"/>
    </source>
</evidence>
<dbReference type="Proteomes" id="UP000264217">
    <property type="component" value="Unassembled WGS sequence"/>
</dbReference>
<feature type="compositionally biased region" description="Acidic residues" evidence="3">
    <location>
        <begin position="39"/>
        <end position="49"/>
    </location>
</feature>
<name>A0A372NXI7_9SPHI</name>
<evidence type="ECO:0000259" key="4">
    <source>
        <dbReference type="Pfam" id="PF02736"/>
    </source>
</evidence>
<reference evidence="5 6" key="1">
    <citation type="submission" date="2018-08" db="EMBL/GenBank/DDBJ databases">
        <title>Mucilaginibacter sp. MYSH2.</title>
        <authorList>
            <person name="Seo T."/>
        </authorList>
    </citation>
    <scope>NUCLEOTIDE SEQUENCE [LARGE SCALE GENOMIC DNA]</scope>
    <source>
        <strain evidence="5 6">MYSH2</strain>
    </source>
</reference>
<feature type="compositionally biased region" description="Basic and acidic residues" evidence="3">
    <location>
        <begin position="25"/>
        <end position="38"/>
    </location>
</feature>
<accession>A0A372NXI7</accession>
<dbReference type="EMBL" id="QWDC01000001">
    <property type="protein sequence ID" value="RFZ94820.1"/>
    <property type="molecule type" value="Genomic_DNA"/>
</dbReference>
<dbReference type="AlphaFoldDB" id="A0A372NXI7"/>
<evidence type="ECO:0000256" key="1">
    <source>
        <dbReference type="ARBA" id="ARBA00022741"/>
    </source>
</evidence>
<evidence type="ECO:0000313" key="5">
    <source>
        <dbReference type="EMBL" id="RFZ94820.1"/>
    </source>
</evidence>
<organism evidence="5 6">
    <name type="scientific">Mucilaginibacter conchicola</name>
    <dbReference type="NCBI Taxonomy" id="2303333"/>
    <lineage>
        <taxon>Bacteria</taxon>
        <taxon>Pseudomonadati</taxon>
        <taxon>Bacteroidota</taxon>
        <taxon>Sphingobacteriia</taxon>
        <taxon>Sphingobacteriales</taxon>
        <taxon>Sphingobacteriaceae</taxon>
        <taxon>Mucilaginibacter</taxon>
    </lineage>
</organism>
<evidence type="ECO:0000256" key="2">
    <source>
        <dbReference type="ARBA" id="ARBA00022840"/>
    </source>
</evidence>
<keyword evidence="6" id="KW-1185">Reference proteome</keyword>
<dbReference type="InterPro" id="IPR004009">
    <property type="entry name" value="SH3_Myosin"/>
</dbReference>
<dbReference type="GO" id="GO:0005524">
    <property type="term" value="F:ATP binding"/>
    <property type="evidence" value="ECO:0007669"/>
    <property type="project" value="UniProtKB-KW"/>
</dbReference>
<keyword evidence="2" id="KW-0067">ATP-binding</keyword>
<protein>
    <recommendedName>
        <fullName evidence="4">Myosin N-terminal SH3-like domain-containing protein</fullName>
    </recommendedName>
</protein>
<dbReference type="GO" id="GO:0016459">
    <property type="term" value="C:myosin complex"/>
    <property type="evidence" value="ECO:0007669"/>
    <property type="project" value="InterPro"/>
</dbReference>
<sequence>MDRKGQRVSTPDGKGEVLETVGDEVNVKLDSGETKTFPDDDVADDSTAN</sequence>
<keyword evidence="1" id="KW-0547">Nucleotide-binding</keyword>
<dbReference type="RefSeq" id="WP_117390378.1">
    <property type="nucleotide sequence ID" value="NZ_QWDC01000001.1"/>
</dbReference>